<dbReference type="Proteomes" id="UP000321662">
    <property type="component" value="Unassembled WGS sequence"/>
</dbReference>
<dbReference type="Pfam" id="PF11728">
    <property type="entry name" value="ArAE_1_C"/>
    <property type="match status" value="1"/>
</dbReference>
<comment type="subcellular location">
    <subcellularLocation>
        <location evidence="1">Cell membrane</location>
        <topology evidence="1">Multi-pass membrane protein</topology>
    </subcellularLocation>
</comment>
<dbReference type="InterPro" id="IPR010343">
    <property type="entry name" value="ArAE_1"/>
</dbReference>
<dbReference type="InterPro" id="IPR038323">
    <property type="entry name" value="ArAE_1_C_sf"/>
</dbReference>
<dbReference type="OrthoDB" id="357521at2"/>
<evidence type="ECO:0000256" key="5">
    <source>
        <dbReference type="ARBA" id="ARBA00023136"/>
    </source>
</evidence>
<feature type="transmembrane region" description="Helical" evidence="6">
    <location>
        <begin position="93"/>
        <end position="112"/>
    </location>
</feature>
<evidence type="ECO:0000313" key="8">
    <source>
        <dbReference type="EMBL" id="GEK90430.1"/>
    </source>
</evidence>
<protein>
    <recommendedName>
        <fullName evidence="7">Putative aromatic acid exporter C-terminal domain-containing protein</fullName>
    </recommendedName>
</protein>
<evidence type="ECO:0000256" key="1">
    <source>
        <dbReference type="ARBA" id="ARBA00004651"/>
    </source>
</evidence>
<keyword evidence="5 6" id="KW-0472">Membrane</keyword>
<keyword evidence="2" id="KW-1003">Cell membrane</keyword>
<accession>A0A511AQE8</accession>
<evidence type="ECO:0000256" key="6">
    <source>
        <dbReference type="SAM" id="Phobius"/>
    </source>
</evidence>
<dbReference type="Gene3D" id="1.20.120.940">
    <property type="entry name" value="Putative aromatic acid exporter, C-terminal domain"/>
    <property type="match status" value="1"/>
</dbReference>
<evidence type="ECO:0000256" key="3">
    <source>
        <dbReference type="ARBA" id="ARBA00022692"/>
    </source>
</evidence>
<dbReference type="PANTHER" id="PTHR40064:SF1">
    <property type="entry name" value="MEMBRANE PROTEIN"/>
    <property type="match status" value="1"/>
</dbReference>
<sequence>MNKNIKMIKMILATSIAILIARSAGLMSPYAAGIVAILSVSDTKKQSITTALQRIGATVIAFIIASIIFYFLGYSVWTFSLFLLFFVPTAFKLGLESVIASSSVLVSHFIIAENIGLNMQINEFLLVLIGVVTAISFNMWMPSYEEDLKQRINAIEEELRQFLRLFYTYLMGETVYRELKLKARKLSVLLDETKEVALLDYENRLMENSEYYMDYIDMRARQLDLLRMDIENISAIKLEKKQNDMLAELFNDLSEQLHEKNPVLAQLEHISALYRHYRNSDLPKTREEFETRATLFQILRNIERFIEIKRDFFMTHLE</sequence>
<dbReference type="EMBL" id="BJUY01000001">
    <property type="protein sequence ID" value="GEK90430.1"/>
    <property type="molecule type" value="Genomic_DNA"/>
</dbReference>
<gene>
    <name evidence="8" type="ORF">AKA01nite_00520</name>
</gene>
<dbReference type="InterPro" id="IPR052984">
    <property type="entry name" value="UPF0421"/>
</dbReference>
<organism evidence="8 9">
    <name type="scientific">Alkalibacterium kapii</name>
    <dbReference type="NCBI Taxonomy" id="426704"/>
    <lineage>
        <taxon>Bacteria</taxon>
        <taxon>Bacillati</taxon>
        <taxon>Bacillota</taxon>
        <taxon>Bacilli</taxon>
        <taxon>Lactobacillales</taxon>
        <taxon>Carnobacteriaceae</taxon>
        <taxon>Alkalibacterium</taxon>
    </lineage>
</organism>
<keyword evidence="9" id="KW-1185">Reference proteome</keyword>
<dbReference type="RefSeq" id="WP_146922633.1">
    <property type="nucleotide sequence ID" value="NZ_BJUY01000001.1"/>
</dbReference>
<proteinExistence type="predicted"/>
<dbReference type="GO" id="GO:0005886">
    <property type="term" value="C:plasma membrane"/>
    <property type="evidence" value="ECO:0007669"/>
    <property type="project" value="UniProtKB-SubCell"/>
</dbReference>
<evidence type="ECO:0000313" key="9">
    <source>
        <dbReference type="Proteomes" id="UP000321662"/>
    </source>
</evidence>
<dbReference type="AlphaFoldDB" id="A0A511AQE8"/>
<feature type="transmembrane region" description="Helical" evidence="6">
    <location>
        <begin position="57"/>
        <end position="86"/>
    </location>
</feature>
<reference evidence="8 9" key="1">
    <citation type="submission" date="2019-07" db="EMBL/GenBank/DDBJ databases">
        <title>Whole genome shotgun sequence of Alkalibacterium kapii NBRC 103247.</title>
        <authorList>
            <person name="Hosoyama A."/>
            <person name="Uohara A."/>
            <person name="Ohji S."/>
            <person name="Ichikawa N."/>
        </authorList>
    </citation>
    <scope>NUCLEOTIDE SEQUENCE [LARGE SCALE GENOMIC DNA]</scope>
    <source>
        <strain evidence="8 9">NBRC 103247</strain>
    </source>
</reference>
<evidence type="ECO:0000259" key="7">
    <source>
        <dbReference type="Pfam" id="PF11728"/>
    </source>
</evidence>
<feature type="domain" description="Putative aromatic acid exporter C-terminal" evidence="7">
    <location>
        <begin position="145"/>
        <end position="310"/>
    </location>
</feature>
<evidence type="ECO:0000256" key="4">
    <source>
        <dbReference type="ARBA" id="ARBA00022989"/>
    </source>
</evidence>
<feature type="transmembrane region" description="Helical" evidence="6">
    <location>
        <begin position="124"/>
        <end position="141"/>
    </location>
</feature>
<dbReference type="Pfam" id="PF06081">
    <property type="entry name" value="ArAE_1"/>
    <property type="match status" value="1"/>
</dbReference>
<evidence type="ECO:0000256" key="2">
    <source>
        <dbReference type="ARBA" id="ARBA00022475"/>
    </source>
</evidence>
<name>A0A511AQE8_9LACT</name>
<keyword evidence="3 6" id="KW-0812">Transmembrane</keyword>
<comment type="caution">
    <text evidence="8">The sequence shown here is derived from an EMBL/GenBank/DDBJ whole genome shotgun (WGS) entry which is preliminary data.</text>
</comment>
<keyword evidence="4 6" id="KW-1133">Transmembrane helix</keyword>
<dbReference type="InterPro" id="IPR021062">
    <property type="entry name" value="ArAE_1_C"/>
</dbReference>
<dbReference type="PANTHER" id="PTHR40064">
    <property type="entry name" value="MEMBRANE PROTEIN-RELATED"/>
    <property type="match status" value="1"/>
</dbReference>